<dbReference type="EMBL" id="LBUP01000003">
    <property type="protein sequence ID" value="KKQ66841.1"/>
    <property type="molecule type" value="Genomic_DNA"/>
</dbReference>
<gene>
    <name evidence="4" type="ORF">US86_C0003G0084</name>
</gene>
<evidence type="ECO:0000313" key="4">
    <source>
        <dbReference type="EMBL" id="KKQ66841.1"/>
    </source>
</evidence>
<keyword evidence="1" id="KW-0378">Hydrolase</keyword>
<evidence type="ECO:0000256" key="1">
    <source>
        <dbReference type="ARBA" id="ARBA00022801"/>
    </source>
</evidence>
<keyword evidence="4" id="KW-0067">ATP-binding</keyword>
<dbReference type="PANTHER" id="PTHR45629">
    <property type="entry name" value="SNF2/RAD54 FAMILY MEMBER"/>
    <property type="match status" value="1"/>
</dbReference>
<comment type="caution">
    <text evidence="4">The sequence shown here is derived from an EMBL/GenBank/DDBJ whole genome shotgun (WGS) entry which is preliminary data.</text>
</comment>
<proteinExistence type="predicted"/>
<dbReference type="InterPro" id="IPR001650">
    <property type="entry name" value="Helicase_C-like"/>
</dbReference>
<keyword evidence="4" id="KW-0547">Nucleotide-binding</keyword>
<dbReference type="PANTHER" id="PTHR45629:SF7">
    <property type="entry name" value="DNA EXCISION REPAIR PROTEIN ERCC-6-RELATED"/>
    <property type="match status" value="1"/>
</dbReference>
<dbReference type="PROSITE" id="PS51192">
    <property type="entry name" value="HELICASE_ATP_BIND_1"/>
    <property type="match status" value="1"/>
</dbReference>
<dbReference type="Pfam" id="PF00271">
    <property type="entry name" value="Helicase_C"/>
    <property type="match status" value="1"/>
</dbReference>
<reference evidence="4 5" key="1">
    <citation type="journal article" date="2015" name="Nature">
        <title>rRNA introns, odd ribosomes, and small enigmatic genomes across a large radiation of phyla.</title>
        <authorList>
            <person name="Brown C.T."/>
            <person name="Hug L.A."/>
            <person name="Thomas B.C."/>
            <person name="Sharon I."/>
            <person name="Castelle C.J."/>
            <person name="Singh A."/>
            <person name="Wilkins M.J."/>
            <person name="Williams K.H."/>
            <person name="Banfield J.F."/>
        </authorList>
    </citation>
    <scope>NUCLEOTIDE SEQUENCE [LARGE SCALE GENOMIC DNA]</scope>
</reference>
<dbReference type="GO" id="GO:0005524">
    <property type="term" value="F:ATP binding"/>
    <property type="evidence" value="ECO:0007669"/>
    <property type="project" value="InterPro"/>
</dbReference>
<feature type="domain" description="Helicase ATP-binding" evidence="2">
    <location>
        <begin position="193"/>
        <end position="352"/>
    </location>
</feature>
<dbReference type="InterPro" id="IPR038718">
    <property type="entry name" value="SNF2-like_sf"/>
</dbReference>
<dbReference type="GO" id="GO:0009307">
    <property type="term" value="P:DNA restriction-modification system"/>
    <property type="evidence" value="ECO:0007669"/>
    <property type="project" value="InterPro"/>
</dbReference>
<dbReference type="CDD" id="cd18793">
    <property type="entry name" value="SF2_C_SNF"/>
    <property type="match status" value="1"/>
</dbReference>
<dbReference type="Proteomes" id="UP000034235">
    <property type="component" value="Unassembled WGS sequence"/>
</dbReference>
<dbReference type="GO" id="GO:0016787">
    <property type="term" value="F:hydrolase activity"/>
    <property type="evidence" value="ECO:0007669"/>
    <property type="project" value="UniProtKB-KW"/>
</dbReference>
<dbReference type="SUPFAM" id="SSF52980">
    <property type="entry name" value="Restriction endonuclease-like"/>
    <property type="match status" value="1"/>
</dbReference>
<dbReference type="Pfam" id="PF04471">
    <property type="entry name" value="Mrr_cat"/>
    <property type="match status" value="1"/>
</dbReference>
<dbReference type="InterPro" id="IPR027417">
    <property type="entry name" value="P-loop_NTPase"/>
</dbReference>
<organism evidence="4 5">
    <name type="scientific">Candidatus Daviesbacteria bacterium GW2011_GWA2_38_24</name>
    <dbReference type="NCBI Taxonomy" id="1618422"/>
    <lineage>
        <taxon>Bacteria</taxon>
        <taxon>Candidatus Daviesiibacteriota</taxon>
    </lineage>
</organism>
<sequence length="757" mass="86855">MFDNLRFKVSKSITPFKKPEIFILDELETALPNTVLNQINVEVFSLPKITDNYSLNTSQIIQMLSFLNSPKVIIPFPKTEFQTATDILSLFEPLEATKVVGKSYRDEETKDKKERQQQTLFSDLQCKHGLKEGTCSICKEQVQERHRRESQPKEQEIDIFDLVFPILLPPLKLNNLTALLPGKELKNYQIKGVEFLYKNRAALLGDEMGLGKTIQTIMALKLLFHNGKAISSIIVCPKAVLGTWLKHLEEWAPEIRVLKVRGESSLRRLKWTYPSHVYVTTYETLRIDIEDIDTDKFDVCILDEAQKVKNPSAEVTKCVRKIEAKYRWGLSGTPLENRVEELISIFQYIKPGLLRNEDAPYTSLIKKKIKPFFLRRRKLDVEKELPQKVHNPVWINLTPAQQEAYDKAEQEGVVALNEQGDTVTVQHILALITKLKQICNYDVSSGESAKLDFLKEKLESVEAQGDKALIFSQFPEKTLKFIEPHLARYKPLSYHGGLSDRQRESIVSKFENEEDNKIMLLSVRAGGLGITLIRANYVYHFDQWWNPATSAQAEDRVHRIGQKKTVFVDTIQTIGTIEQRIHNLLETKRALFKEIVDDLSDTDLRVLSKEDLLGLFNLEGDKKDKDKTRQNNSMNLNKLSPEEFEHLVFKLYESMGYIVTLTSYSRDEGVDLYTKLITDSGVEKLAIQCKHYQGKVGVEPVRELFGVINHKQDISRGVIITSGEFTSGARDFASGKRIELYDRAYLLGLLNKYKISF</sequence>
<feature type="domain" description="Helicase C-terminal" evidence="3">
    <location>
        <begin position="453"/>
        <end position="600"/>
    </location>
</feature>
<dbReference type="GO" id="GO:0004386">
    <property type="term" value="F:helicase activity"/>
    <property type="evidence" value="ECO:0007669"/>
    <property type="project" value="UniProtKB-KW"/>
</dbReference>
<dbReference type="GO" id="GO:0004519">
    <property type="term" value="F:endonuclease activity"/>
    <property type="evidence" value="ECO:0007669"/>
    <property type="project" value="InterPro"/>
</dbReference>
<dbReference type="InterPro" id="IPR049730">
    <property type="entry name" value="SNF2/RAD54-like_C"/>
</dbReference>
<dbReference type="SMART" id="SM00487">
    <property type="entry name" value="DEXDc"/>
    <property type="match status" value="1"/>
</dbReference>
<evidence type="ECO:0000259" key="2">
    <source>
        <dbReference type="PROSITE" id="PS51192"/>
    </source>
</evidence>
<dbReference type="InterPro" id="IPR007560">
    <property type="entry name" value="Restrct_endonuc_IV_Mrr"/>
</dbReference>
<dbReference type="InterPro" id="IPR011856">
    <property type="entry name" value="tRNA_endonuc-like_dom_sf"/>
</dbReference>
<evidence type="ECO:0000259" key="3">
    <source>
        <dbReference type="PROSITE" id="PS51194"/>
    </source>
</evidence>
<dbReference type="InterPro" id="IPR014001">
    <property type="entry name" value="Helicase_ATP-bd"/>
</dbReference>
<name>A0A0G0MPK3_9BACT</name>
<dbReference type="InterPro" id="IPR050496">
    <property type="entry name" value="SNF2_RAD54_helicase_repair"/>
</dbReference>
<dbReference type="SUPFAM" id="SSF52540">
    <property type="entry name" value="P-loop containing nucleoside triphosphate hydrolases"/>
    <property type="match status" value="2"/>
</dbReference>
<accession>A0A0G0MPK3</accession>
<dbReference type="InterPro" id="IPR011335">
    <property type="entry name" value="Restrct_endonuc-II-like"/>
</dbReference>
<dbReference type="GO" id="GO:0003677">
    <property type="term" value="F:DNA binding"/>
    <property type="evidence" value="ECO:0007669"/>
    <property type="project" value="InterPro"/>
</dbReference>
<dbReference type="SMART" id="SM00490">
    <property type="entry name" value="HELICc"/>
    <property type="match status" value="1"/>
</dbReference>
<dbReference type="Gene3D" id="3.40.50.300">
    <property type="entry name" value="P-loop containing nucleotide triphosphate hydrolases"/>
    <property type="match status" value="1"/>
</dbReference>
<dbReference type="PATRIC" id="fig|1618422.5.peg.673"/>
<protein>
    <submittedName>
        <fullName evidence="4">Snf2 family helicase-like protein</fullName>
    </submittedName>
</protein>
<evidence type="ECO:0000313" key="5">
    <source>
        <dbReference type="Proteomes" id="UP000034235"/>
    </source>
</evidence>
<keyword evidence="4" id="KW-0347">Helicase</keyword>
<dbReference type="Gene3D" id="3.40.1350.10">
    <property type="match status" value="1"/>
</dbReference>
<dbReference type="PROSITE" id="PS51194">
    <property type="entry name" value="HELICASE_CTER"/>
    <property type="match status" value="1"/>
</dbReference>
<dbReference type="Pfam" id="PF00176">
    <property type="entry name" value="SNF2-rel_dom"/>
    <property type="match status" value="1"/>
</dbReference>
<dbReference type="AlphaFoldDB" id="A0A0G0MPK3"/>
<dbReference type="Gene3D" id="3.40.50.10810">
    <property type="entry name" value="Tandem AAA-ATPase domain"/>
    <property type="match status" value="1"/>
</dbReference>
<dbReference type="InterPro" id="IPR000330">
    <property type="entry name" value="SNF2_N"/>
</dbReference>